<dbReference type="Pfam" id="PF25778">
    <property type="entry name" value="DUF7948"/>
    <property type="match status" value="1"/>
</dbReference>
<name>X0UX48_9ZZZZ</name>
<dbReference type="AlphaFoldDB" id="X0UX48"/>
<feature type="domain" description="DUF7948" evidence="1">
    <location>
        <begin position="20"/>
        <end position="185"/>
    </location>
</feature>
<dbReference type="InterPro" id="IPR010620">
    <property type="entry name" value="SBBP_repeat"/>
</dbReference>
<reference evidence="2" key="1">
    <citation type="journal article" date="2014" name="Front. Microbiol.">
        <title>High frequency of phylogenetically diverse reductive dehalogenase-homologous genes in deep subseafloor sedimentary metagenomes.</title>
        <authorList>
            <person name="Kawai M."/>
            <person name="Futagami T."/>
            <person name="Toyoda A."/>
            <person name="Takaki Y."/>
            <person name="Nishi S."/>
            <person name="Hori S."/>
            <person name="Arai W."/>
            <person name="Tsubouchi T."/>
            <person name="Morono Y."/>
            <person name="Uchiyama I."/>
            <person name="Ito T."/>
            <person name="Fujiyama A."/>
            <person name="Inagaki F."/>
            <person name="Takami H."/>
        </authorList>
    </citation>
    <scope>NUCLEOTIDE SEQUENCE</scope>
    <source>
        <strain evidence="2">Expedition CK06-06</strain>
    </source>
</reference>
<dbReference type="PANTHER" id="PTHR35580:SF1">
    <property type="entry name" value="PHYTASE-LIKE DOMAIN-CONTAINING PROTEIN"/>
    <property type="match status" value="1"/>
</dbReference>
<gene>
    <name evidence="2" type="ORF">S01H1_33343</name>
</gene>
<dbReference type="InterPro" id="IPR052918">
    <property type="entry name" value="Motility_Chemotaxis_Reg"/>
</dbReference>
<feature type="non-terminal residue" evidence="2">
    <location>
        <position position="1"/>
    </location>
</feature>
<comment type="caution">
    <text evidence="2">The sequence shown here is derived from an EMBL/GenBank/DDBJ whole genome shotgun (WGS) entry which is preliminary data.</text>
</comment>
<accession>X0UX48</accession>
<evidence type="ECO:0000313" key="2">
    <source>
        <dbReference type="EMBL" id="GAG10335.1"/>
    </source>
</evidence>
<dbReference type="PANTHER" id="PTHR35580">
    <property type="entry name" value="CELL SURFACE GLYCOPROTEIN (S-LAYER PROTEIN)-LIKE PROTEIN"/>
    <property type="match status" value="1"/>
</dbReference>
<dbReference type="InterPro" id="IPR057708">
    <property type="entry name" value="DUF7948"/>
</dbReference>
<evidence type="ECO:0000259" key="1">
    <source>
        <dbReference type="Pfam" id="PF25778"/>
    </source>
</evidence>
<dbReference type="EMBL" id="BARS01020695">
    <property type="protein sequence ID" value="GAG10335.1"/>
    <property type="molecule type" value="Genomic_DNA"/>
</dbReference>
<sequence>KKYPRTLYKTGGEYESEIEREYFSLKLHFVNANAVPEVAGEEPLPWKNNYFIGRDQNKWRTDVPNFSKIRLKDLYDGIDLVYYGNKNSIKYDFVVHPGADPEQILLVYDFGEEYKGELRINEKEELEVKTRFGDLIEREPYCYQIIDGEKIEVDVHYKIIDANTYKYSFSVSSYNSDYPLIIDPELVYSTFIGGSDFEYGSAISVDGAGNAYITGFTHSTDFPTTPGAYDETFNGGADAFVTKLNSTGSALVYSTFIGGSGNDYAYVIDIDNG</sequence>
<proteinExistence type="predicted"/>
<feature type="non-terminal residue" evidence="2">
    <location>
        <position position="273"/>
    </location>
</feature>
<dbReference type="Pfam" id="PF06739">
    <property type="entry name" value="SBBP"/>
    <property type="match status" value="1"/>
</dbReference>
<protein>
    <recommendedName>
        <fullName evidence="1">DUF7948 domain-containing protein</fullName>
    </recommendedName>
</protein>
<organism evidence="2">
    <name type="scientific">marine sediment metagenome</name>
    <dbReference type="NCBI Taxonomy" id="412755"/>
    <lineage>
        <taxon>unclassified sequences</taxon>
        <taxon>metagenomes</taxon>
        <taxon>ecological metagenomes</taxon>
    </lineage>
</organism>